<dbReference type="PANTHER" id="PTHR23155">
    <property type="entry name" value="DISEASE RESISTANCE PROTEIN RP"/>
    <property type="match status" value="1"/>
</dbReference>
<dbReference type="SUPFAM" id="SSF52540">
    <property type="entry name" value="P-loop containing nucleoside triphosphate hydrolases"/>
    <property type="match status" value="2"/>
</dbReference>
<evidence type="ECO:0000259" key="7">
    <source>
        <dbReference type="Pfam" id="PF23598"/>
    </source>
</evidence>
<feature type="domain" description="NB-ARC" evidence="4">
    <location>
        <begin position="187"/>
        <end position="360"/>
    </location>
</feature>
<dbReference type="Pfam" id="PF23598">
    <property type="entry name" value="LRR_14"/>
    <property type="match status" value="2"/>
</dbReference>
<dbReference type="InterPro" id="IPR055414">
    <property type="entry name" value="LRR_R13L4/SHOC2-like"/>
</dbReference>
<dbReference type="Gene3D" id="1.10.10.10">
    <property type="entry name" value="Winged helix-like DNA-binding domain superfamily/Winged helix DNA-binding domain"/>
    <property type="match status" value="2"/>
</dbReference>
<evidence type="ECO:0000259" key="4">
    <source>
        <dbReference type="Pfam" id="PF00931"/>
    </source>
</evidence>
<evidence type="ECO:0000313" key="8">
    <source>
        <dbReference type="EMBL" id="KAK9209953.1"/>
    </source>
</evidence>
<dbReference type="Pfam" id="PF00931">
    <property type="entry name" value="NB-ARC"/>
    <property type="match status" value="2"/>
</dbReference>
<dbReference type="Gene3D" id="1.20.5.4130">
    <property type="match status" value="2"/>
</dbReference>
<dbReference type="SUPFAM" id="SSF52058">
    <property type="entry name" value="L domain-like"/>
    <property type="match status" value="2"/>
</dbReference>
<evidence type="ECO:0000259" key="5">
    <source>
        <dbReference type="Pfam" id="PF18052"/>
    </source>
</evidence>
<sequence>MTDPLIMKLYHGYHKNSKTLGPLLVEEIRLWGGVRKEVQSIKSELESLRSFLKDADARAAVEELEGGGEESVRTWVKQLRDEAYRIEDVIDGYTLMVAKLPHGSGLVGVLHSIGRFIKKLKLRRGVATEIQDIKSALADIKGRGERYRFRSIDEPSSSGTRNAIPHDSRVRSFFVEDDEVVGIESIKDKLIDLMGNGRSERSVVAVVGEGGLGKTTLAGKTFNNEGLKAHFSCRAWVTVGKEYKKNDLLRTILKEFHRVTNEPASVETHDMEEMELITALRDHLKDKSYMVVFDDVWKIDFWGDVEDALLDNKKSSRIIVTTRHMNVAKFCKSSSPVHVHELETLHPNEARKLFCRKVFGPSSGGSCPSELRELSQDILAKCGGLPLAIVAVGGLLSTKNRVVSEWKKLFDRLGSMLGSDPHLKDCNRVLSEGYYDLPHHLKSCLLYFGLFPESCKINCARLIRLWIAEGFVPYSKRPTSEQVAEEYLNELVDRSLVQVSKRDISGRSRICQVHDLMHEIIIRKTEELGFGRVLNGEDLSHCSKTRRITIQRSIDDGALERIKDSKVRSVFLFNVDTLPDSFMNASIANFKLMKVLDLEDAPVDYLPEGVGNLFNLHYLSVKNTKVKIIPKSVGNLLGLEILDLKNSLVRELPVEIRNLKRLRYLMVYQYNYTAGVGVAEEAAAKLHEGFGSLTNLQKLGIIEADSEALKELMKLRQLRKLSIRPQNGSGKDLCGLIANFENLENLIVLMKSKEEVLDLQSLSNPPQYLQRLYLKGSMKKLPDWIFKLKNVIRLGLDLSGLTEDPIRVLHALPNLLELTLIGTYSYELFHFEAEDYPGYNNKRGAGLNCDEPFPLGECSTFIFGFYRARKRAMSYGGFANKRHQPLQEIPIQVQKDGTPFDSRYANAKSATGMNEFPACSKFDGSGMGYSVREYPRFDSFIHPQTSFTRNMTDHPAYKRLALTSNIQRENARSHNGRFNSSIILCEREFHALGLRSFLICMTCWRDMAEAAVNFALETLGPLLVEEIRLWGGVRKEVQSIKSELESLRSFLKDADARAAVEELEGGGEESVRTWMKQLRDEAYRIEDVIDEYTLMVAKLSHGSGLVGVLHRISRFIKKLKLRRGVATEIQDIKSALADIKRRGESYRFRSIDEPSSSGTRNVIPHDSRVRSFLVEDDEVVGIESIKDKLIDLMGNGRSERSVVAVVGEGGLGKTTLAGKTFNNEGLKAHFSCRAWVTVGKEYKKNDLLRTVIKEFHRVTNEPASVETHDMEEMELITALRDHLKDKSYMVVFDDVWKIDFWGDVEDALLDNKKSSRIIVTTRRMNVAKFCKSSSPVHVHELETLHPNEAWKLFCRKAFGPSPGGSCPSELRELSQDILAKCGGLPLAIVAVGGLLSTKNRVVSEWKKLFDRLGSMLGSDPHLKDCNRVLSEGYYDLPHHLKSCLLYFGLFPESCKINCARLIRLWIAEGFVQYSKRPTSEQVAEEYLNELVDRSLVQVSERDISGRARICQVHDLMHEIIIRKTEELGFGRVLNGEDLSHCSKTRRITIQRSIDDGALERIKDSKVRSVFLFNVDRLPDSFMNASIANFKLMKVLDLEDAPIVYLPEGVGNLLNLHYLSLRNTKVEIIPKSLGNLLGLEILDLKNTLVRELPVEIRNLKRLRYLMVYQYNFTAGATVAGEAAVKLHEGFGSLTDLQKLSIIEADSQVLKELMKLRQLRKLSIRPQNGSGKDLCGLIANFENLENLIVLMKSKEEALDLQSLSNPPQYLQRLYLKGNMKKLPDWIFKLKNVIRLGLDLSGLTEEPIRVLRALPNLLELKLIGTYNYELFHFEADMIDECHCMELPPRLKDIEDMIDECILTEAKHSHGGGMISCLQKLCCLIKDVLPLHGIASETEGIKLSLANIQRRAQNYSLTIVEQGFRNIVPRDARVGSFFVEE</sequence>
<proteinExistence type="predicted"/>
<dbReference type="FunFam" id="3.40.50.300:FF:001091">
    <property type="entry name" value="Probable disease resistance protein At1g61300"/>
    <property type="match status" value="2"/>
</dbReference>
<reference evidence="8 9" key="1">
    <citation type="submission" date="2024-05" db="EMBL/GenBank/DDBJ databases">
        <title>Haplotype-resolved chromosome-level genome assembly of Huyou (Citrus changshanensis).</title>
        <authorList>
            <person name="Miao C."/>
            <person name="Chen W."/>
            <person name="Wu Y."/>
            <person name="Wang L."/>
            <person name="Zhao S."/>
            <person name="Grierson D."/>
            <person name="Xu C."/>
            <person name="Chen K."/>
        </authorList>
    </citation>
    <scope>NUCLEOTIDE SEQUENCE [LARGE SCALE GENOMIC DNA]</scope>
    <source>
        <strain evidence="8">01-14</strain>
        <tissue evidence="8">Leaf</tissue>
    </source>
</reference>
<dbReference type="FunFam" id="1.10.10.10:FF:000322">
    <property type="entry name" value="Probable disease resistance protein At1g63360"/>
    <property type="match status" value="2"/>
</dbReference>
<feature type="domain" description="Disease resistance protein winged helix" evidence="6">
    <location>
        <begin position="1449"/>
        <end position="1520"/>
    </location>
</feature>
<feature type="domain" description="Disease resistance protein winged helix" evidence="6">
    <location>
        <begin position="450"/>
        <end position="521"/>
    </location>
</feature>
<dbReference type="Gene3D" id="1.10.8.430">
    <property type="entry name" value="Helical domain of apoptotic protease-activating factors"/>
    <property type="match status" value="2"/>
</dbReference>
<dbReference type="PRINTS" id="PR00364">
    <property type="entry name" value="DISEASERSIST"/>
</dbReference>
<dbReference type="Proteomes" id="UP001428341">
    <property type="component" value="Unassembled WGS sequence"/>
</dbReference>
<dbReference type="GO" id="GO:0043531">
    <property type="term" value="F:ADP binding"/>
    <property type="evidence" value="ECO:0007669"/>
    <property type="project" value="InterPro"/>
</dbReference>
<dbReference type="Pfam" id="PF18052">
    <property type="entry name" value="Rx_N"/>
    <property type="match status" value="2"/>
</dbReference>
<name>A0AAP0QVP9_9ROSI</name>
<dbReference type="InterPro" id="IPR042197">
    <property type="entry name" value="Apaf_helical"/>
</dbReference>
<dbReference type="InterPro" id="IPR036388">
    <property type="entry name" value="WH-like_DNA-bd_sf"/>
</dbReference>
<dbReference type="InterPro" id="IPR027417">
    <property type="entry name" value="P-loop_NTPase"/>
</dbReference>
<comment type="caution">
    <text evidence="8">The sequence shown here is derived from an EMBL/GenBank/DDBJ whole genome shotgun (WGS) entry which is preliminary data.</text>
</comment>
<dbReference type="CDD" id="cd14798">
    <property type="entry name" value="RX-CC_like"/>
    <property type="match status" value="2"/>
</dbReference>
<dbReference type="Pfam" id="PF23559">
    <property type="entry name" value="WHD_DRP"/>
    <property type="match status" value="2"/>
</dbReference>
<evidence type="ECO:0000313" key="9">
    <source>
        <dbReference type="Proteomes" id="UP001428341"/>
    </source>
</evidence>
<gene>
    <name evidence="8" type="ORF">WN944_002322</name>
</gene>
<dbReference type="EMBL" id="JBCGBO010000004">
    <property type="protein sequence ID" value="KAK9209953.1"/>
    <property type="molecule type" value="Genomic_DNA"/>
</dbReference>
<feature type="domain" description="Disease resistance R13L4/SHOC-2-like LRR" evidence="7">
    <location>
        <begin position="566"/>
        <end position="824"/>
    </location>
</feature>
<feature type="domain" description="Disease resistance R13L4/SHOC-2-like LRR" evidence="7">
    <location>
        <begin position="1565"/>
        <end position="1822"/>
    </location>
</feature>
<feature type="domain" description="Disease resistance N-terminal" evidence="5">
    <location>
        <begin position="1011"/>
        <end position="1101"/>
    </location>
</feature>
<evidence type="ECO:0008006" key="10">
    <source>
        <dbReference type="Google" id="ProtNLM"/>
    </source>
</evidence>
<keyword evidence="9" id="KW-1185">Reference proteome</keyword>
<accession>A0AAP0QVP9</accession>
<dbReference type="GO" id="GO:0098542">
    <property type="term" value="P:defense response to other organism"/>
    <property type="evidence" value="ECO:0007669"/>
    <property type="project" value="TreeGrafter"/>
</dbReference>
<evidence type="ECO:0000259" key="6">
    <source>
        <dbReference type="Pfam" id="PF23559"/>
    </source>
</evidence>
<dbReference type="Gene3D" id="3.40.50.300">
    <property type="entry name" value="P-loop containing nucleotide triphosphate hydrolases"/>
    <property type="match status" value="2"/>
</dbReference>
<dbReference type="Gene3D" id="3.80.10.10">
    <property type="entry name" value="Ribonuclease Inhibitor"/>
    <property type="match status" value="2"/>
</dbReference>
<dbReference type="InterPro" id="IPR044974">
    <property type="entry name" value="Disease_R_plants"/>
</dbReference>
<keyword evidence="2" id="KW-0547">Nucleotide-binding</keyword>
<protein>
    <recommendedName>
        <fullName evidence="10">Disease resistance protein RPM1</fullName>
    </recommendedName>
</protein>
<organism evidence="8 9">
    <name type="scientific">Citrus x changshan-huyou</name>
    <dbReference type="NCBI Taxonomy" id="2935761"/>
    <lineage>
        <taxon>Eukaryota</taxon>
        <taxon>Viridiplantae</taxon>
        <taxon>Streptophyta</taxon>
        <taxon>Embryophyta</taxon>
        <taxon>Tracheophyta</taxon>
        <taxon>Spermatophyta</taxon>
        <taxon>Magnoliopsida</taxon>
        <taxon>eudicotyledons</taxon>
        <taxon>Gunneridae</taxon>
        <taxon>Pentapetalae</taxon>
        <taxon>rosids</taxon>
        <taxon>malvids</taxon>
        <taxon>Sapindales</taxon>
        <taxon>Rutaceae</taxon>
        <taxon>Aurantioideae</taxon>
        <taxon>Citrus</taxon>
    </lineage>
</organism>
<evidence type="ECO:0000256" key="2">
    <source>
        <dbReference type="ARBA" id="ARBA00022741"/>
    </source>
</evidence>
<dbReference type="InterPro" id="IPR058922">
    <property type="entry name" value="WHD_DRP"/>
</dbReference>
<feature type="domain" description="NB-ARC" evidence="4">
    <location>
        <begin position="1186"/>
        <end position="1358"/>
    </location>
</feature>
<dbReference type="InterPro" id="IPR002182">
    <property type="entry name" value="NB-ARC"/>
</dbReference>
<keyword evidence="1" id="KW-0677">Repeat</keyword>
<feature type="domain" description="Disease resistance N-terminal" evidence="5">
    <location>
        <begin position="19"/>
        <end position="100"/>
    </location>
</feature>
<keyword evidence="3" id="KW-0611">Plant defense</keyword>
<dbReference type="InterPro" id="IPR032675">
    <property type="entry name" value="LRR_dom_sf"/>
</dbReference>
<dbReference type="InterPro" id="IPR041118">
    <property type="entry name" value="Rx_N"/>
</dbReference>
<evidence type="ECO:0000256" key="1">
    <source>
        <dbReference type="ARBA" id="ARBA00022737"/>
    </source>
</evidence>
<dbReference type="InterPro" id="IPR038005">
    <property type="entry name" value="RX-like_CC"/>
</dbReference>
<dbReference type="PANTHER" id="PTHR23155:SF1052">
    <property type="entry name" value="DISEASE RESISTANCE PROTEIN RPM1"/>
    <property type="match status" value="1"/>
</dbReference>
<evidence type="ECO:0000256" key="3">
    <source>
        <dbReference type="ARBA" id="ARBA00022821"/>
    </source>
</evidence>